<evidence type="ECO:0000313" key="4">
    <source>
        <dbReference type="EMBL" id="MCU7693036.1"/>
    </source>
</evidence>
<dbReference type="RefSeq" id="WP_263036524.1">
    <property type="nucleotide sequence ID" value="NZ_JAOTPL010000001.1"/>
</dbReference>
<keyword evidence="1 2" id="KW-0129">CBS domain</keyword>
<sequence>MITVKEILSKKNKKNISVESSIPVVEALQVMADNNIGAVLVVDNDEYKGIFTERDYSRKIVLQGKNSSDTKVGDVLSEHFPQVHPDSILEECILLMADNNIRYLPVFESDKLAGVISIGDVVNTIMAYQKETINHLKDYIAM</sequence>
<comment type="caution">
    <text evidence="4">The sequence shown here is derived from an EMBL/GenBank/DDBJ whole genome shotgun (WGS) entry which is preliminary data.</text>
</comment>
<dbReference type="Proteomes" id="UP001209317">
    <property type="component" value="Unassembled WGS sequence"/>
</dbReference>
<evidence type="ECO:0000313" key="5">
    <source>
        <dbReference type="Proteomes" id="UP001209317"/>
    </source>
</evidence>
<dbReference type="Pfam" id="PF00571">
    <property type="entry name" value="CBS"/>
    <property type="match status" value="2"/>
</dbReference>
<dbReference type="CDD" id="cd04623">
    <property type="entry name" value="CBS_pair_bac_euk"/>
    <property type="match status" value="1"/>
</dbReference>
<evidence type="ECO:0000256" key="1">
    <source>
        <dbReference type="ARBA" id="ARBA00023122"/>
    </source>
</evidence>
<dbReference type="PROSITE" id="PS51371">
    <property type="entry name" value="CBS"/>
    <property type="match status" value="2"/>
</dbReference>
<dbReference type="PANTHER" id="PTHR43080">
    <property type="entry name" value="CBS DOMAIN-CONTAINING PROTEIN CBSX3, MITOCHONDRIAL"/>
    <property type="match status" value="1"/>
</dbReference>
<name>A0AAE3ILB0_9BACT</name>
<gene>
    <name evidence="4" type="ORF">OD355_00745</name>
</gene>
<dbReference type="PANTHER" id="PTHR43080:SF2">
    <property type="entry name" value="CBS DOMAIN-CONTAINING PROTEIN"/>
    <property type="match status" value="1"/>
</dbReference>
<proteinExistence type="predicted"/>
<dbReference type="InterPro" id="IPR046342">
    <property type="entry name" value="CBS_dom_sf"/>
</dbReference>
<dbReference type="EMBL" id="JAOTPL010000001">
    <property type="protein sequence ID" value="MCU7693036.1"/>
    <property type="molecule type" value="Genomic_DNA"/>
</dbReference>
<dbReference type="SMART" id="SM00116">
    <property type="entry name" value="CBS"/>
    <property type="match status" value="2"/>
</dbReference>
<dbReference type="Gene3D" id="3.10.580.10">
    <property type="entry name" value="CBS-domain"/>
    <property type="match status" value="1"/>
</dbReference>
<dbReference type="AlphaFoldDB" id="A0AAE3ILB0"/>
<evidence type="ECO:0000259" key="3">
    <source>
        <dbReference type="PROSITE" id="PS51371"/>
    </source>
</evidence>
<dbReference type="SUPFAM" id="SSF54631">
    <property type="entry name" value="CBS-domain pair"/>
    <property type="match status" value="1"/>
</dbReference>
<feature type="domain" description="CBS" evidence="3">
    <location>
        <begin position="11"/>
        <end position="68"/>
    </location>
</feature>
<reference evidence="4" key="1">
    <citation type="submission" date="2022-10" db="EMBL/GenBank/DDBJ databases">
        <authorList>
            <person name="Kim H.S."/>
            <person name="Kim J.-S."/>
            <person name="Suh M.K."/>
            <person name="Eom M.K."/>
            <person name="Lee J.-S."/>
        </authorList>
    </citation>
    <scope>NUCLEOTIDE SEQUENCE</scope>
    <source>
        <strain evidence="4">LIP-5</strain>
    </source>
</reference>
<accession>A0AAE3ILB0</accession>
<evidence type="ECO:0000256" key="2">
    <source>
        <dbReference type="PROSITE-ProRule" id="PRU00703"/>
    </source>
</evidence>
<dbReference type="InterPro" id="IPR000644">
    <property type="entry name" value="CBS_dom"/>
</dbReference>
<feature type="domain" description="CBS" evidence="3">
    <location>
        <begin position="76"/>
        <end position="132"/>
    </location>
</feature>
<protein>
    <submittedName>
        <fullName evidence="4">CBS domain-containing protein</fullName>
    </submittedName>
</protein>
<organism evidence="4 5">
    <name type="scientific">Haoranjiania flava</name>
    <dbReference type="NCBI Taxonomy" id="1856322"/>
    <lineage>
        <taxon>Bacteria</taxon>
        <taxon>Pseudomonadati</taxon>
        <taxon>Bacteroidota</taxon>
        <taxon>Chitinophagia</taxon>
        <taxon>Chitinophagales</taxon>
        <taxon>Chitinophagaceae</taxon>
        <taxon>Haoranjiania</taxon>
    </lineage>
</organism>
<keyword evidence="5" id="KW-1185">Reference proteome</keyword>
<dbReference type="InterPro" id="IPR051257">
    <property type="entry name" value="Diverse_CBS-Domain"/>
</dbReference>
<dbReference type="InterPro" id="IPR044725">
    <property type="entry name" value="CBSX3_CBS_dom"/>
</dbReference>